<dbReference type="InterPro" id="IPR001650">
    <property type="entry name" value="Helicase_C-like"/>
</dbReference>
<keyword evidence="8 9" id="KW-0694">RNA-binding</keyword>
<dbReference type="Pfam" id="PF00271">
    <property type="entry name" value="Helicase_C"/>
    <property type="match status" value="1"/>
</dbReference>
<evidence type="ECO:0000256" key="1">
    <source>
        <dbReference type="ARBA" id="ARBA00004604"/>
    </source>
</evidence>
<dbReference type="GO" id="GO:0003723">
    <property type="term" value="F:RNA binding"/>
    <property type="evidence" value="ECO:0007669"/>
    <property type="project" value="UniProtKB-UniRule"/>
</dbReference>
<evidence type="ECO:0000259" key="10">
    <source>
        <dbReference type="PROSITE" id="PS51192"/>
    </source>
</evidence>
<feature type="domain" description="Helicase C-terminal" evidence="11">
    <location>
        <begin position="318"/>
        <end position="465"/>
    </location>
</feature>
<evidence type="ECO:0000259" key="11">
    <source>
        <dbReference type="PROSITE" id="PS51194"/>
    </source>
</evidence>
<feature type="non-terminal residue" evidence="12">
    <location>
        <position position="527"/>
    </location>
</feature>
<organism evidence="12 13">
    <name type="scientific">Caulochytrium protostelioides</name>
    <dbReference type="NCBI Taxonomy" id="1555241"/>
    <lineage>
        <taxon>Eukaryota</taxon>
        <taxon>Fungi</taxon>
        <taxon>Fungi incertae sedis</taxon>
        <taxon>Chytridiomycota</taxon>
        <taxon>Chytridiomycota incertae sedis</taxon>
        <taxon>Chytridiomycetes</taxon>
        <taxon>Caulochytriales</taxon>
        <taxon>Caulochytriaceae</taxon>
        <taxon>Caulochytrium</taxon>
    </lineage>
</organism>
<dbReference type="GO" id="GO:0003724">
    <property type="term" value="F:RNA helicase activity"/>
    <property type="evidence" value="ECO:0007669"/>
    <property type="project" value="UniProtKB-EC"/>
</dbReference>
<dbReference type="EMBL" id="ML009507">
    <property type="protein sequence ID" value="RKO96945.1"/>
    <property type="molecule type" value="Genomic_DNA"/>
</dbReference>
<proteinExistence type="inferred from homology"/>
<keyword evidence="3" id="KW-0698">rRNA processing</keyword>
<comment type="similarity">
    <text evidence="9">Belongs to the DEAD box helicase family.</text>
</comment>
<evidence type="ECO:0000313" key="12">
    <source>
        <dbReference type="EMBL" id="RKO96945.1"/>
    </source>
</evidence>
<comment type="catalytic activity">
    <reaction evidence="9">
        <text>ATP + H2O = ADP + phosphate + H(+)</text>
        <dbReference type="Rhea" id="RHEA:13065"/>
        <dbReference type="ChEBI" id="CHEBI:15377"/>
        <dbReference type="ChEBI" id="CHEBI:15378"/>
        <dbReference type="ChEBI" id="CHEBI:30616"/>
        <dbReference type="ChEBI" id="CHEBI:43474"/>
        <dbReference type="ChEBI" id="CHEBI:456216"/>
        <dbReference type="EC" id="3.6.4.13"/>
    </reaction>
</comment>
<evidence type="ECO:0000256" key="9">
    <source>
        <dbReference type="RuleBase" id="RU365068"/>
    </source>
</evidence>
<dbReference type="EC" id="3.6.4.13" evidence="9"/>
<evidence type="ECO:0000256" key="7">
    <source>
        <dbReference type="ARBA" id="ARBA00022840"/>
    </source>
</evidence>
<dbReference type="Pfam" id="PF00270">
    <property type="entry name" value="DEAD"/>
    <property type="match status" value="1"/>
</dbReference>
<dbReference type="CDD" id="cd17960">
    <property type="entry name" value="DEADc_DDX55"/>
    <property type="match status" value="1"/>
</dbReference>
<dbReference type="InterPro" id="IPR011545">
    <property type="entry name" value="DEAD/DEAH_box_helicase_dom"/>
</dbReference>
<evidence type="ECO:0000256" key="2">
    <source>
        <dbReference type="ARBA" id="ARBA00022517"/>
    </source>
</evidence>
<keyword evidence="7 9" id="KW-0067">ATP-binding</keyword>
<dbReference type="GO" id="GO:0006364">
    <property type="term" value="P:rRNA processing"/>
    <property type="evidence" value="ECO:0007669"/>
    <property type="project" value="UniProtKB-KW"/>
</dbReference>
<evidence type="ECO:0000256" key="5">
    <source>
        <dbReference type="ARBA" id="ARBA00022801"/>
    </source>
</evidence>
<dbReference type="Pfam" id="PF13959">
    <property type="entry name" value="CTE_SPB4"/>
    <property type="match status" value="1"/>
</dbReference>
<feature type="domain" description="Helicase ATP-binding" evidence="10">
    <location>
        <begin position="46"/>
        <end position="256"/>
    </location>
</feature>
<comment type="subcellular location">
    <subcellularLocation>
        <location evidence="1">Nucleus</location>
        <location evidence="1">Nucleolus</location>
    </subcellularLocation>
</comment>
<sequence>MPSPGSAVGSLTPAWTELPVALHPTTLHTLSVLGFERCTPVQTATIPLFLEHKDVVAEAVTGSGKTLAFVIPILELLLRRGTTAEAAEAGAAARRLGGKQPTRHVGAMIITPTRELAKQIHAVFQPFLDTLRLPQFRDDPLVKPLSCQVFVGGEATMDHNLASIKAARRLDVVIGTPGRVQELLARTCPTQLVSLKHLEMLVLDEGDQLLDLGFDVSIRAILHWLPKQRRTGLFSATMTDGVQHLVKAGLRNPHRVQVTVERQHVDSATGHVVASSKVREQRIPTTLDARFLTCRLDEKLPALIQLLLDPDAASRDAPPDPLTLSAATRKTIVFMSTCAQVEHWGRRLASFHVAALHGQLEPVKRTKIYASFIAHMTGPAVLLCTDVAARGLDLDDVDQVIQVDPPHDPAQFAHRCGRAARGGRTGSAVVMLTPEEAVYVPFMKNRGVPLRPFSAPILGALRAVVSPWLYAATRTDRDLLDRSVRALVSWTRAYKEHQATFIFRLKNIHVGTLARGFGLIRLPKMPE</sequence>
<evidence type="ECO:0000256" key="4">
    <source>
        <dbReference type="ARBA" id="ARBA00022741"/>
    </source>
</evidence>
<keyword evidence="4 9" id="KW-0547">Nucleotide-binding</keyword>
<dbReference type="CDD" id="cd18787">
    <property type="entry name" value="SF2_C_DEAD"/>
    <property type="match status" value="1"/>
</dbReference>
<dbReference type="PROSITE" id="PS51194">
    <property type="entry name" value="HELICASE_CTER"/>
    <property type="match status" value="1"/>
</dbReference>
<accession>A0A4P9WWT8</accession>
<dbReference type="GO" id="GO:0016787">
    <property type="term" value="F:hydrolase activity"/>
    <property type="evidence" value="ECO:0007669"/>
    <property type="project" value="UniProtKB-KW"/>
</dbReference>
<gene>
    <name evidence="12" type="ORF">CAUPRSCDRAFT_7286</name>
</gene>
<dbReference type="AlphaFoldDB" id="A0A4P9WWT8"/>
<dbReference type="SMART" id="SM00490">
    <property type="entry name" value="HELICc"/>
    <property type="match status" value="1"/>
</dbReference>
<dbReference type="GO" id="GO:0005730">
    <property type="term" value="C:nucleolus"/>
    <property type="evidence" value="ECO:0007669"/>
    <property type="project" value="UniProtKB-SubCell"/>
</dbReference>
<protein>
    <recommendedName>
        <fullName evidence="9">ATP-dependent RNA helicase</fullName>
        <ecNumber evidence="9">3.6.4.13</ecNumber>
    </recommendedName>
</protein>
<dbReference type="Gene3D" id="3.40.50.300">
    <property type="entry name" value="P-loop containing nucleotide triphosphate hydrolases"/>
    <property type="match status" value="2"/>
</dbReference>
<evidence type="ECO:0000256" key="6">
    <source>
        <dbReference type="ARBA" id="ARBA00022806"/>
    </source>
</evidence>
<keyword evidence="5 9" id="KW-0378">Hydrolase</keyword>
<keyword evidence="6 9" id="KW-0347">Helicase</keyword>
<dbReference type="InterPro" id="IPR014001">
    <property type="entry name" value="Helicase_ATP-bd"/>
</dbReference>
<keyword evidence="2" id="KW-0690">Ribosome biogenesis</keyword>
<evidence type="ECO:0000256" key="3">
    <source>
        <dbReference type="ARBA" id="ARBA00022552"/>
    </source>
</evidence>
<reference evidence="13" key="1">
    <citation type="journal article" date="2018" name="Nat. Microbiol.">
        <title>Leveraging single-cell genomics to expand the fungal tree of life.</title>
        <authorList>
            <person name="Ahrendt S.R."/>
            <person name="Quandt C.A."/>
            <person name="Ciobanu D."/>
            <person name="Clum A."/>
            <person name="Salamov A."/>
            <person name="Andreopoulos B."/>
            <person name="Cheng J.F."/>
            <person name="Woyke T."/>
            <person name="Pelin A."/>
            <person name="Henrissat B."/>
            <person name="Reynolds N.K."/>
            <person name="Benny G.L."/>
            <person name="Smith M.E."/>
            <person name="James T.Y."/>
            <person name="Grigoriev I.V."/>
        </authorList>
    </citation>
    <scope>NUCLEOTIDE SEQUENCE [LARGE SCALE GENOMIC DNA]</scope>
    <source>
        <strain evidence="13">ATCC 52028</strain>
    </source>
</reference>
<evidence type="ECO:0000256" key="8">
    <source>
        <dbReference type="ARBA" id="ARBA00022884"/>
    </source>
</evidence>
<dbReference type="PANTHER" id="PTHR24031">
    <property type="entry name" value="RNA HELICASE"/>
    <property type="match status" value="1"/>
</dbReference>
<dbReference type="Proteomes" id="UP000268535">
    <property type="component" value="Unassembled WGS sequence"/>
</dbReference>
<dbReference type="SMART" id="SM00487">
    <property type="entry name" value="DEXDc"/>
    <property type="match status" value="1"/>
</dbReference>
<dbReference type="InterPro" id="IPR025313">
    <property type="entry name" value="SPB4-like_CTE"/>
</dbReference>
<dbReference type="SUPFAM" id="SSF52540">
    <property type="entry name" value="P-loop containing nucleoside triphosphate hydrolases"/>
    <property type="match status" value="1"/>
</dbReference>
<name>A0A4P9WWT8_9FUNG</name>
<dbReference type="SMART" id="SM01178">
    <property type="entry name" value="DUF4217"/>
    <property type="match status" value="1"/>
</dbReference>
<evidence type="ECO:0000313" key="13">
    <source>
        <dbReference type="Proteomes" id="UP000268535"/>
    </source>
</evidence>
<dbReference type="InterPro" id="IPR027417">
    <property type="entry name" value="P-loop_NTPase"/>
</dbReference>
<dbReference type="PROSITE" id="PS51192">
    <property type="entry name" value="HELICASE_ATP_BIND_1"/>
    <property type="match status" value="1"/>
</dbReference>
<comment type="domain">
    <text evidence="9">The Q motif is unique to and characteristic of the DEAD box family of RNA helicases and controls ATP binding and hydrolysis.</text>
</comment>
<dbReference type="GO" id="GO:0005524">
    <property type="term" value="F:ATP binding"/>
    <property type="evidence" value="ECO:0007669"/>
    <property type="project" value="UniProtKB-UniRule"/>
</dbReference>
<comment type="function">
    <text evidence="9">RNA helicase.</text>
</comment>